<accession>A0A562KMQ5</accession>
<dbReference type="CDD" id="cd06558">
    <property type="entry name" value="crotonase-like"/>
    <property type="match status" value="1"/>
</dbReference>
<dbReference type="Proteomes" id="UP000316624">
    <property type="component" value="Unassembled WGS sequence"/>
</dbReference>
<evidence type="ECO:0000313" key="2">
    <source>
        <dbReference type="EMBL" id="TWH96654.1"/>
    </source>
</evidence>
<dbReference type="PANTHER" id="PTHR43459:SF3">
    <property type="entry name" value="ENOYL-COA HYDRATASE ECHA15 (ENOYL HYDRASE) (UNSATURATED ACYL-COA HYDRATASE) (CROTONASE)-RELATED"/>
    <property type="match status" value="1"/>
</dbReference>
<gene>
    <name evidence="2" type="ORF">IQ35_00585</name>
</gene>
<comment type="caution">
    <text evidence="2">The sequence shown here is derived from an EMBL/GenBank/DDBJ whole genome shotgun (WGS) entry which is preliminary data.</text>
</comment>
<proteinExistence type="inferred from homology"/>
<evidence type="ECO:0000256" key="1">
    <source>
        <dbReference type="ARBA" id="ARBA00005254"/>
    </source>
</evidence>
<comment type="similarity">
    <text evidence="1">Belongs to the enoyl-CoA hydratase/isomerase family.</text>
</comment>
<sequence length="264" mass="29169">MLNSTYDYFSFRRDANILYVTIDNADRHNRVDAAMHKELSRLFYEIGEDPESDVVVLSAAGRFFGVGGDLDYMRDQIEDPNLFHRSVREAKRIIYGILECDKPIVARVHGDAIGLAATMALACDIVIADEEATIVDPHVRVGLVAGDGGALLWPQMIGYARAKYHLLTGRPLKGREAAGIGLIARAVPTAELDGAVEEIARELASGATKAIRWTKSTVNSELQRMAHSIMDIGMAYEAVSGRTHDHDEAIKAFREKRSPEFKQV</sequence>
<keyword evidence="3" id="KW-1185">Reference proteome</keyword>
<dbReference type="GO" id="GO:0003824">
    <property type="term" value="F:catalytic activity"/>
    <property type="evidence" value="ECO:0007669"/>
    <property type="project" value="UniProtKB-ARBA"/>
</dbReference>
<name>A0A562KMQ5_SPHWJ</name>
<dbReference type="RefSeq" id="WP_021246012.1">
    <property type="nucleotide sequence ID" value="NZ_JACIIY010000009.1"/>
</dbReference>
<reference evidence="2 3" key="1">
    <citation type="journal article" date="2015" name="Stand. Genomic Sci.">
        <title>Genomic Encyclopedia of Bacterial and Archaeal Type Strains, Phase III: the genomes of soil and plant-associated and newly described type strains.</title>
        <authorList>
            <person name="Whitman W.B."/>
            <person name="Woyke T."/>
            <person name="Klenk H.P."/>
            <person name="Zhou Y."/>
            <person name="Lilburn T.G."/>
            <person name="Beck B.J."/>
            <person name="De Vos P."/>
            <person name="Vandamme P."/>
            <person name="Eisen J.A."/>
            <person name="Garrity G."/>
            <person name="Hugenholtz P."/>
            <person name="Kyrpides N.C."/>
        </authorList>
    </citation>
    <scope>NUCLEOTIDE SEQUENCE [LARGE SCALE GENOMIC DNA]</scope>
    <source>
        <strain evidence="2 3">CGMCC 1.7748</strain>
    </source>
</reference>
<dbReference type="AlphaFoldDB" id="A0A562KMQ5"/>
<protein>
    <submittedName>
        <fullName evidence="2">Enoyl-CoA hydratase</fullName>
    </submittedName>
</protein>
<dbReference type="PANTHER" id="PTHR43459">
    <property type="entry name" value="ENOYL-COA HYDRATASE"/>
    <property type="match status" value="1"/>
</dbReference>
<organism evidence="2 3">
    <name type="scientific">Sphingobium wenxiniae (strain DSM 21828 / CGMCC 1.7748 / JZ-1)</name>
    <dbReference type="NCBI Taxonomy" id="595605"/>
    <lineage>
        <taxon>Bacteria</taxon>
        <taxon>Pseudomonadati</taxon>
        <taxon>Pseudomonadota</taxon>
        <taxon>Alphaproteobacteria</taxon>
        <taxon>Sphingomonadales</taxon>
        <taxon>Sphingomonadaceae</taxon>
        <taxon>Sphingobium</taxon>
    </lineage>
</organism>
<dbReference type="Gene3D" id="1.10.12.10">
    <property type="entry name" value="Lyase 2-enoyl-coa Hydratase, Chain A, domain 2"/>
    <property type="match status" value="1"/>
</dbReference>
<evidence type="ECO:0000313" key="3">
    <source>
        <dbReference type="Proteomes" id="UP000316624"/>
    </source>
</evidence>
<dbReference type="InterPro" id="IPR001753">
    <property type="entry name" value="Enoyl-CoA_hydra/iso"/>
</dbReference>
<dbReference type="Pfam" id="PF00378">
    <property type="entry name" value="ECH_1"/>
    <property type="match status" value="1"/>
</dbReference>
<dbReference type="InterPro" id="IPR014748">
    <property type="entry name" value="Enoyl-CoA_hydra_C"/>
</dbReference>
<dbReference type="InterPro" id="IPR029045">
    <property type="entry name" value="ClpP/crotonase-like_dom_sf"/>
</dbReference>
<dbReference type="Gene3D" id="3.90.226.10">
    <property type="entry name" value="2-enoyl-CoA Hydratase, Chain A, domain 1"/>
    <property type="match status" value="1"/>
</dbReference>
<dbReference type="SUPFAM" id="SSF52096">
    <property type="entry name" value="ClpP/crotonase"/>
    <property type="match status" value="1"/>
</dbReference>
<dbReference type="EMBL" id="VLKK01000002">
    <property type="protein sequence ID" value="TWH96654.1"/>
    <property type="molecule type" value="Genomic_DNA"/>
</dbReference>